<keyword evidence="5 7" id="KW-1133">Transmembrane helix</keyword>
<feature type="transmembrane region" description="Helical" evidence="7">
    <location>
        <begin position="90"/>
        <end position="108"/>
    </location>
</feature>
<dbReference type="AlphaFoldDB" id="A0A095UCS9"/>
<evidence type="ECO:0000256" key="3">
    <source>
        <dbReference type="ARBA" id="ARBA00022475"/>
    </source>
</evidence>
<feature type="transmembrane region" description="Helical" evidence="7">
    <location>
        <begin position="336"/>
        <end position="359"/>
    </location>
</feature>
<dbReference type="eggNOG" id="COG2855">
    <property type="taxonomic scope" value="Bacteria"/>
</dbReference>
<protein>
    <submittedName>
        <fullName evidence="8">Membrane protein</fullName>
    </submittedName>
</protein>
<dbReference type="NCBIfam" id="TIGR00698">
    <property type="entry name" value="YeiH family putative sulfate export transporter"/>
    <property type="match status" value="1"/>
</dbReference>
<evidence type="ECO:0000256" key="4">
    <source>
        <dbReference type="ARBA" id="ARBA00022692"/>
    </source>
</evidence>
<keyword evidence="3" id="KW-1003">Cell membrane</keyword>
<feature type="transmembrane region" description="Helical" evidence="7">
    <location>
        <begin position="174"/>
        <end position="195"/>
    </location>
</feature>
<sequence length="363" mass="38773">MDISTPKESTAMSTQHPVFFPDTGFRQLSGILLTTAIATGTILLSQFHLVSGLGLGALTLAILAGIIIGNLLPESFTEHCAAGITFSKHYLLRGGIILYGFNLTFQQISNIGYQGLLTDIIMLSSTFFLTCIAGIYWLKLDRQTVWLIGAGSSICGAAAVLATGPVVKAHAGNVAVAVATVVIFGTAAIFIYPLIWEIVHPLLPGLSAAQFGIYTGSTIHEVAQVVAAGHSISTDAENNAVIAKMLRVMMLAPFLLLLGQWMKRNSPYQAGEKGKVTFPWFALIFILVACVNSFHLLPDRLLTVIHQADNLMLAMAMAALGLTTKAGQLKQAGLKPLLLGLMVFIWLIVGGGLVNLGLWRLMN</sequence>
<feature type="transmembrane region" description="Helical" evidence="7">
    <location>
        <begin position="280"/>
        <end position="298"/>
    </location>
</feature>
<name>A0A095UCS9_9GAMM</name>
<reference evidence="8" key="1">
    <citation type="submission" date="2014-12" db="EMBL/GenBank/DDBJ databases">
        <title>The draft genome of the Tatumella morbirosei type strain, LMG23360T isolated from pineapple rot.</title>
        <authorList>
            <person name="Smits T.H."/>
            <person name="Palmer M."/>
            <person name="Venter S.N."/>
            <person name="Duffy B."/>
            <person name="Steenkamp E.T."/>
            <person name="Chan W.Y."/>
            <person name="Coutinho T.A."/>
            <person name="Coetzee M.P."/>
            <person name="De Maayer P."/>
        </authorList>
    </citation>
    <scope>NUCLEOTIDE SEQUENCE [LARGE SCALE GENOMIC DNA]</scope>
    <source>
        <strain evidence="8">LMG 23360</strain>
    </source>
</reference>
<keyword evidence="9" id="KW-1185">Reference proteome</keyword>
<gene>
    <name evidence="8" type="ORF">HA49_15940</name>
</gene>
<dbReference type="Proteomes" id="UP000029577">
    <property type="component" value="Unassembled WGS sequence"/>
</dbReference>
<keyword evidence="4 7" id="KW-0812">Transmembrane</keyword>
<comment type="subcellular location">
    <subcellularLocation>
        <location evidence="1">Cell membrane</location>
        <topology evidence="1">Multi-pass membrane protein</topology>
    </subcellularLocation>
</comment>
<feature type="transmembrane region" description="Helical" evidence="7">
    <location>
        <begin position="241"/>
        <end position="259"/>
    </location>
</feature>
<feature type="transmembrane region" description="Helical" evidence="7">
    <location>
        <begin position="27"/>
        <end position="45"/>
    </location>
</feature>
<dbReference type="GO" id="GO:0005886">
    <property type="term" value="C:plasma membrane"/>
    <property type="evidence" value="ECO:0007669"/>
    <property type="project" value="UniProtKB-SubCell"/>
</dbReference>
<dbReference type="EMBL" id="JPKR02000003">
    <property type="protein sequence ID" value="KGD72238.1"/>
    <property type="molecule type" value="Genomic_DNA"/>
</dbReference>
<dbReference type="InterPro" id="IPR018383">
    <property type="entry name" value="UPF0324_pro"/>
</dbReference>
<feature type="transmembrane region" description="Helical" evidence="7">
    <location>
        <begin position="144"/>
        <end position="162"/>
    </location>
</feature>
<evidence type="ECO:0000256" key="2">
    <source>
        <dbReference type="ARBA" id="ARBA00007977"/>
    </source>
</evidence>
<feature type="transmembrane region" description="Helical" evidence="7">
    <location>
        <begin position="120"/>
        <end position="138"/>
    </location>
</feature>
<organism evidence="8 9">
    <name type="scientific">Tatumella morbirosei</name>
    <dbReference type="NCBI Taxonomy" id="642227"/>
    <lineage>
        <taxon>Bacteria</taxon>
        <taxon>Pseudomonadati</taxon>
        <taxon>Pseudomonadota</taxon>
        <taxon>Gammaproteobacteria</taxon>
        <taxon>Enterobacterales</taxon>
        <taxon>Erwiniaceae</taxon>
        <taxon>Tatumella</taxon>
    </lineage>
</organism>
<dbReference type="InterPro" id="IPR004630">
    <property type="entry name" value="UPF0324_YeiH-like"/>
</dbReference>
<evidence type="ECO:0000313" key="8">
    <source>
        <dbReference type="EMBL" id="KGD72238.1"/>
    </source>
</evidence>
<dbReference type="Pfam" id="PF03601">
    <property type="entry name" value="Cons_hypoth698"/>
    <property type="match status" value="1"/>
</dbReference>
<feature type="transmembrane region" description="Helical" evidence="7">
    <location>
        <begin position="52"/>
        <end position="70"/>
    </location>
</feature>
<proteinExistence type="inferred from homology"/>
<dbReference type="STRING" id="642227.HA49_15940"/>
<evidence type="ECO:0000313" key="9">
    <source>
        <dbReference type="Proteomes" id="UP000029577"/>
    </source>
</evidence>
<feature type="transmembrane region" description="Helical" evidence="7">
    <location>
        <begin position="304"/>
        <end position="324"/>
    </location>
</feature>
<dbReference type="PANTHER" id="PTHR30106:SF2">
    <property type="entry name" value="UPF0324 INNER MEMBRANE PROTEIN YEIH"/>
    <property type="match status" value="1"/>
</dbReference>
<comment type="similarity">
    <text evidence="2">Belongs to the UPF0324 family.</text>
</comment>
<dbReference type="PANTHER" id="PTHR30106">
    <property type="entry name" value="INNER MEMBRANE PROTEIN YEIH-RELATED"/>
    <property type="match status" value="1"/>
</dbReference>
<accession>A0A095UCS9</accession>
<evidence type="ECO:0000256" key="7">
    <source>
        <dbReference type="SAM" id="Phobius"/>
    </source>
</evidence>
<keyword evidence="6 7" id="KW-0472">Membrane</keyword>
<comment type="caution">
    <text evidence="8">The sequence shown here is derived from an EMBL/GenBank/DDBJ whole genome shotgun (WGS) entry which is preliminary data.</text>
</comment>
<evidence type="ECO:0000256" key="1">
    <source>
        <dbReference type="ARBA" id="ARBA00004651"/>
    </source>
</evidence>
<evidence type="ECO:0000256" key="6">
    <source>
        <dbReference type="ARBA" id="ARBA00023136"/>
    </source>
</evidence>
<evidence type="ECO:0000256" key="5">
    <source>
        <dbReference type="ARBA" id="ARBA00022989"/>
    </source>
</evidence>